<feature type="non-terminal residue" evidence="2">
    <location>
        <position position="1"/>
    </location>
</feature>
<feature type="compositionally biased region" description="Basic residues" evidence="1">
    <location>
        <begin position="91"/>
        <end position="104"/>
    </location>
</feature>
<evidence type="ECO:0000313" key="2">
    <source>
        <dbReference type="EMBL" id="CAA9541465.1"/>
    </source>
</evidence>
<protein>
    <submittedName>
        <fullName evidence="2">Uncharacterized protein</fullName>
    </submittedName>
</protein>
<feature type="compositionally biased region" description="Basic and acidic residues" evidence="1">
    <location>
        <begin position="212"/>
        <end position="221"/>
    </location>
</feature>
<name>A0A6J4U8E1_9BACT</name>
<feature type="non-terminal residue" evidence="2">
    <location>
        <position position="315"/>
    </location>
</feature>
<feature type="region of interest" description="Disordered" evidence="1">
    <location>
        <begin position="165"/>
        <end position="241"/>
    </location>
</feature>
<feature type="compositionally biased region" description="Basic and acidic residues" evidence="1">
    <location>
        <begin position="306"/>
        <end position="315"/>
    </location>
</feature>
<feature type="compositionally biased region" description="Basic and acidic residues" evidence="1">
    <location>
        <begin position="24"/>
        <end position="40"/>
    </location>
</feature>
<feature type="compositionally biased region" description="Low complexity" evidence="1">
    <location>
        <begin position="41"/>
        <end position="50"/>
    </location>
</feature>
<dbReference type="EMBL" id="CADCWG010000057">
    <property type="protein sequence ID" value="CAA9541465.1"/>
    <property type="molecule type" value="Genomic_DNA"/>
</dbReference>
<sequence>GDAGRGHPDGVGAGGAVAGAALARGRDGAAHDRQRPDRPGLLRPDPLVGDRGLQAQPGDPQGPAVADLGADPQLVPGRARQPGPDQLQRRAERRRRPWLRRRHLLQHPLSARQLDRRPRQHVAGPRADRARRLCPLALPDAAAPGPRLLGPLAADAAADRGRLPALHDVPPAQLGRHLPRADPGPRRDQHPARDPAPDELLQRGAAGAGRGGDARRAEPVRRLLAGRPPVHPRRPGGDRDPHLRLLLERVLALAGADRGRHPDRPRRLVDLHHRLLRRVGLPGRARHRQHRPDLRLHPLRPAPPRPRPDPRGREV</sequence>
<proteinExistence type="predicted"/>
<organism evidence="2">
    <name type="scientific">uncultured Thermomicrobiales bacterium</name>
    <dbReference type="NCBI Taxonomy" id="1645740"/>
    <lineage>
        <taxon>Bacteria</taxon>
        <taxon>Pseudomonadati</taxon>
        <taxon>Thermomicrobiota</taxon>
        <taxon>Thermomicrobia</taxon>
        <taxon>Thermomicrobiales</taxon>
        <taxon>environmental samples</taxon>
    </lineage>
</organism>
<feature type="region of interest" description="Disordered" evidence="1">
    <location>
        <begin position="1"/>
        <end position="104"/>
    </location>
</feature>
<dbReference type="AlphaFoldDB" id="A0A6J4U8E1"/>
<feature type="region of interest" description="Disordered" evidence="1">
    <location>
        <begin position="109"/>
        <end position="128"/>
    </location>
</feature>
<evidence type="ECO:0000256" key="1">
    <source>
        <dbReference type="SAM" id="MobiDB-lite"/>
    </source>
</evidence>
<feature type="region of interest" description="Disordered" evidence="1">
    <location>
        <begin position="280"/>
        <end position="315"/>
    </location>
</feature>
<accession>A0A6J4U8E1</accession>
<reference evidence="2" key="1">
    <citation type="submission" date="2020-02" db="EMBL/GenBank/DDBJ databases">
        <authorList>
            <person name="Meier V. D."/>
        </authorList>
    </citation>
    <scope>NUCLEOTIDE SEQUENCE</scope>
    <source>
        <strain evidence="2">AVDCRST_MAG49</strain>
    </source>
</reference>
<gene>
    <name evidence="2" type="ORF">AVDCRST_MAG49-892</name>
</gene>
<feature type="compositionally biased region" description="Basic and acidic residues" evidence="1">
    <location>
        <begin position="179"/>
        <end position="196"/>
    </location>
</feature>